<keyword evidence="1" id="KW-0813">Transport</keyword>
<dbReference type="InterPro" id="IPR052076">
    <property type="entry name" value="TRP_cation_channel"/>
</dbReference>
<keyword evidence="4 8" id="KW-0040">ANK repeat</keyword>
<dbReference type="PROSITE" id="PS50297">
    <property type="entry name" value="ANK_REP_REGION"/>
    <property type="match status" value="4"/>
</dbReference>
<evidence type="ECO:0000313" key="9">
    <source>
        <dbReference type="EMBL" id="KAA8893248.1"/>
    </source>
</evidence>
<dbReference type="Pfam" id="PF13637">
    <property type="entry name" value="Ank_4"/>
    <property type="match status" value="1"/>
</dbReference>
<feature type="repeat" description="ANK" evidence="8">
    <location>
        <begin position="104"/>
        <end position="136"/>
    </location>
</feature>
<dbReference type="GO" id="GO:1902495">
    <property type="term" value="C:transmembrane transporter complex"/>
    <property type="evidence" value="ECO:0007669"/>
    <property type="project" value="TreeGrafter"/>
</dbReference>
<keyword evidence="5" id="KW-0406">Ion transport</keyword>
<evidence type="ECO:0000256" key="4">
    <source>
        <dbReference type="ARBA" id="ARBA00023043"/>
    </source>
</evidence>
<keyword evidence="10" id="KW-1185">Reference proteome</keyword>
<dbReference type="InterPro" id="IPR036770">
    <property type="entry name" value="Ankyrin_rpt-contain_sf"/>
</dbReference>
<dbReference type="GO" id="GO:0022857">
    <property type="term" value="F:transmembrane transporter activity"/>
    <property type="evidence" value="ECO:0007669"/>
    <property type="project" value="TreeGrafter"/>
</dbReference>
<dbReference type="OrthoDB" id="195446at2759"/>
<evidence type="ECO:0000256" key="8">
    <source>
        <dbReference type="PROSITE-ProRule" id="PRU00023"/>
    </source>
</evidence>
<gene>
    <name evidence="9" type="ORF">FN846DRAFT_549035</name>
</gene>
<dbReference type="PRINTS" id="PR01415">
    <property type="entry name" value="ANKYRIN"/>
</dbReference>
<protein>
    <submittedName>
        <fullName evidence="9">Ankyrin repeat-containing domain protein</fullName>
    </submittedName>
</protein>
<dbReference type="EMBL" id="VXIS01000473">
    <property type="protein sequence ID" value="KAA8893248.1"/>
    <property type="molecule type" value="Genomic_DNA"/>
</dbReference>
<dbReference type="InterPro" id="IPR002110">
    <property type="entry name" value="Ankyrin_rpt"/>
</dbReference>
<evidence type="ECO:0000256" key="5">
    <source>
        <dbReference type="ARBA" id="ARBA00023065"/>
    </source>
</evidence>
<proteinExistence type="predicted"/>
<organism evidence="9 10">
    <name type="scientific">Sphaerosporella brunnea</name>
    <dbReference type="NCBI Taxonomy" id="1250544"/>
    <lineage>
        <taxon>Eukaryota</taxon>
        <taxon>Fungi</taxon>
        <taxon>Dikarya</taxon>
        <taxon>Ascomycota</taxon>
        <taxon>Pezizomycotina</taxon>
        <taxon>Pezizomycetes</taxon>
        <taxon>Pezizales</taxon>
        <taxon>Pyronemataceae</taxon>
        <taxon>Sphaerosporella</taxon>
    </lineage>
</organism>
<dbReference type="Gene3D" id="1.25.40.20">
    <property type="entry name" value="Ankyrin repeat-containing domain"/>
    <property type="match status" value="1"/>
</dbReference>
<dbReference type="GO" id="GO:0034220">
    <property type="term" value="P:monoatomic ion transmembrane transport"/>
    <property type="evidence" value="ECO:0007669"/>
    <property type="project" value="UniProtKB-KW"/>
</dbReference>
<evidence type="ECO:0000313" key="10">
    <source>
        <dbReference type="Proteomes" id="UP000326924"/>
    </source>
</evidence>
<accession>A0A5J5EEW5</accession>
<dbReference type="AlphaFoldDB" id="A0A5J5EEW5"/>
<feature type="repeat" description="ANK" evidence="8">
    <location>
        <begin position="248"/>
        <end position="280"/>
    </location>
</feature>
<evidence type="ECO:0000256" key="6">
    <source>
        <dbReference type="ARBA" id="ARBA00023180"/>
    </source>
</evidence>
<dbReference type="SUPFAM" id="SSF48403">
    <property type="entry name" value="Ankyrin repeat"/>
    <property type="match status" value="1"/>
</dbReference>
<evidence type="ECO:0000256" key="2">
    <source>
        <dbReference type="ARBA" id="ARBA00022606"/>
    </source>
</evidence>
<feature type="repeat" description="ANK" evidence="8">
    <location>
        <begin position="137"/>
        <end position="169"/>
    </location>
</feature>
<dbReference type="SMART" id="SM00248">
    <property type="entry name" value="ANK"/>
    <property type="match status" value="6"/>
</dbReference>
<dbReference type="PANTHER" id="PTHR47143">
    <property type="entry name" value="TRANSIENT RECEPTOR POTENTIAL CATION CHANNEL PROTEIN PAINLESS"/>
    <property type="match status" value="1"/>
</dbReference>
<reference evidence="9 10" key="1">
    <citation type="submission" date="2019-09" db="EMBL/GenBank/DDBJ databases">
        <title>Draft genome of the ectomycorrhizal ascomycete Sphaerosporella brunnea.</title>
        <authorList>
            <consortium name="DOE Joint Genome Institute"/>
            <person name="Benucci G.M."/>
            <person name="Marozzi G."/>
            <person name="Antonielli L."/>
            <person name="Sanchez S."/>
            <person name="Marco P."/>
            <person name="Wang X."/>
            <person name="Falini L.B."/>
            <person name="Barry K."/>
            <person name="Haridas S."/>
            <person name="Lipzen A."/>
            <person name="Labutti K."/>
            <person name="Grigoriev I.V."/>
            <person name="Murat C."/>
            <person name="Martin F."/>
            <person name="Albertini E."/>
            <person name="Donnini D."/>
            <person name="Bonito G."/>
        </authorList>
    </citation>
    <scope>NUCLEOTIDE SEQUENCE [LARGE SCALE GENOMIC DNA]</scope>
    <source>
        <strain evidence="9 10">Sb_GMNB300</strain>
    </source>
</reference>
<sequence length="334" mass="36543">MATTSPLEKVPFELLLLIVENLSQSALNNFALTNRNFHAKLNPLLYKRAVQDEGHEEKQSALDWALSHRSEPTLDLLLESGLDIEAPIIGQSWIAKRWYIWSLDPPTPLLAAAAQGTEWAVRILIAKGANVNATKEAGETPLHAAARWGFESLIRPLVEAGANLEAPTESYGWRPLWVAAHCPTWNNGRRKTDTIGAIRELVALGADIEGRDLINGLSPLDEAVESGYVRAVKVLLELGADVSAAGKDNIQAIHRAAYGGHLPIVQMLVNHGADLKAKVFDGQTPLSIYRRTFGTYPSLDQAVNADSQFSRLAFHEIVQLLKPPGSEEEDSWGS</sequence>
<evidence type="ECO:0000256" key="7">
    <source>
        <dbReference type="ARBA" id="ARBA00023303"/>
    </source>
</evidence>
<dbReference type="Pfam" id="PF12796">
    <property type="entry name" value="Ank_2"/>
    <property type="match status" value="1"/>
</dbReference>
<comment type="caution">
    <text evidence="9">The sequence shown here is derived from an EMBL/GenBank/DDBJ whole genome shotgun (WGS) entry which is preliminary data.</text>
</comment>
<keyword evidence="7" id="KW-0407">Ion channel</keyword>
<dbReference type="InParanoid" id="A0A5J5EEW5"/>
<dbReference type="Proteomes" id="UP000326924">
    <property type="component" value="Unassembled WGS sequence"/>
</dbReference>
<evidence type="ECO:0000256" key="1">
    <source>
        <dbReference type="ARBA" id="ARBA00022448"/>
    </source>
</evidence>
<feature type="repeat" description="ANK" evidence="8">
    <location>
        <begin position="215"/>
        <end position="247"/>
    </location>
</feature>
<keyword evidence="6" id="KW-0325">Glycoprotein</keyword>
<dbReference type="PANTHER" id="PTHR47143:SF1">
    <property type="entry name" value="ION_TRANS DOMAIN-CONTAINING PROTEIN"/>
    <property type="match status" value="1"/>
</dbReference>
<keyword evidence="3" id="KW-0677">Repeat</keyword>
<evidence type="ECO:0000256" key="3">
    <source>
        <dbReference type="ARBA" id="ARBA00022737"/>
    </source>
</evidence>
<dbReference type="PROSITE" id="PS50088">
    <property type="entry name" value="ANK_REPEAT"/>
    <property type="match status" value="4"/>
</dbReference>
<name>A0A5J5EEW5_9PEZI</name>
<keyword evidence="2" id="KW-0716">Sensory transduction</keyword>